<evidence type="ECO:0000256" key="7">
    <source>
        <dbReference type="ARBA" id="ARBA00022692"/>
    </source>
</evidence>
<keyword evidence="9 13" id="KW-0406">Ion transport</keyword>
<feature type="domain" description="Bicarbonate transporter-like transmembrane" evidence="15">
    <location>
        <begin position="910"/>
        <end position="1241"/>
    </location>
</feature>
<dbReference type="PANTHER" id="PTHR11453">
    <property type="entry name" value="ANION EXCHANGE PROTEIN"/>
    <property type="match status" value="1"/>
</dbReference>
<comment type="function">
    <text evidence="11">Sodium-independent anion exchanger which mediates the electroneutral exchange of chloride for bicarbonate ions across the cell membrane. May be involved in the regulation of intracellular pH, and the modulation of cardiac action potential.</text>
</comment>
<evidence type="ECO:0000313" key="18">
    <source>
        <dbReference type="Proteomes" id="UP000694424"/>
    </source>
</evidence>
<reference evidence="17" key="2">
    <citation type="submission" date="2025-09" db="UniProtKB">
        <authorList>
            <consortium name="Ensembl"/>
        </authorList>
    </citation>
    <scope>IDENTIFICATION</scope>
</reference>
<protein>
    <recommendedName>
        <fullName evidence="13">Anion exchange protein</fullName>
    </recommendedName>
</protein>
<feature type="transmembrane region" description="Helical" evidence="13">
    <location>
        <begin position="863"/>
        <end position="881"/>
    </location>
</feature>
<evidence type="ECO:0000256" key="10">
    <source>
        <dbReference type="ARBA" id="ARBA00023136"/>
    </source>
</evidence>
<feature type="transmembrane region" description="Helical" evidence="13">
    <location>
        <begin position="959"/>
        <end position="976"/>
    </location>
</feature>
<evidence type="ECO:0000259" key="15">
    <source>
        <dbReference type="Pfam" id="PF00955"/>
    </source>
</evidence>
<dbReference type="InterPro" id="IPR011531">
    <property type="entry name" value="HCO3_transpt-like_TM_dom"/>
</dbReference>
<evidence type="ECO:0000256" key="14">
    <source>
        <dbReference type="SAM" id="MobiDB-lite"/>
    </source>
</evidence>
<dbReference type="PROSITE" id="PS00219">
    <property type="entry name" value="ANION_EXCHANGER_1"/>
    <property type="match status" value="1"/>
</dbReference>
<feature type="transmembrane region" description="Helical" evidence="13">
    <location>
        <begin position="746"/>
        <end position="768"/>
    </location>
</feature>
<comment type="subcellular location">
    <subcellularLocation>
        <location evidence="1">Cell membrane</location>
        <topology evidence="1">Multi-pass membrane protein</topology>
    </subcellularLocation>
    <subcellularLocation>
        <location evidence="13">Membrane</location>
        <topology evidence="13">Multi-pass membrane protein</topology>
    </subcellularLocation>
</comment>
<dbReference type="Pfam" id="PF00955">
    <property type="entry name" value="HCO3_cotransp"/>
    <property type="match status" value="2"/>
</dbReference>
<evidence type="ECO:0000256" key="1">
    <source>
        <dbReference type="ARBA" id="ARBA00004651"/>
    </source>
</evidence>
<dbReference type="AlphaFoldDB" id="A0A8B9PJH2"/>
<feature type="domain" description="Band 3 cytoplasmic" evidence="16">
    <location>
        <begin position="372"/>
        <end position="666"/>
    </location>
</feature>
<keyword evidence="4" id="KW-0050">Antiport</keyword>
<evidence type="ECO:0000313" key="17">
    <source>
        <dbReference type="Ensembl" id="ENSAOWP00000010836.1"/>
    </source>
</evidence>
<dbReference type="PRINTS" id="PR01231">
    <property type="entry name" value="HCO3TRNSPORT"/>
</dbReference>
<evidence type="ECO:0000256" key="5">
    <source>
        <dbReference type="ARBA" id="ARBA00022475"/>
    </source>
</evidence>
<dbReference type="InterPro" id="IPR013769">
    <property type="entry name" value="Band3_cytoplasmic_dom"/>
</dbReference>
<keyword evidence="6" id="KW-0039">Anion exchange</keyword>
<name>A0A8B9PJH2_APTOW</name>
<feature type="domain" description="Bicarbonate transporter-like transmembrane" evidence="15">
    <location>
        <begin position="718"/>
        <end position="894"/>
    </location>
</feature>
<sequence>MAAGEPLPIGDVFIDLQQVRQESSRHSLGTRPHAPSLSFLLLPLPPMPPFSLSALDRAEKASPGAEDDEDLDKTLSIKRFGDLISKSASSDLEKQRRSYSERDFEFHRQTSHHIHHPLSTHLPPALKFQKRPPRSSRRKKRRRKKKKTSVPPSEFTPTIQEVDEEGGEEEEEEEEEEEGESEAEEAEEKEFTIGSDEDESGSAAVTPGSAPSQGLVGQGWAKGFQSQERPVWLSISLLTLSAIISVFIGSYSAPGPRERLSRGWEKRKPWGQVVSGQRVTYDLKERMCIGSMTTLESAAYQRVPTDEAEAQMLASADLDGMKSHRFEDNPGVRRHLMKKPSRSQITRTSKKLAATPSVKKKKKKKKLDRKPHEVFVELNELVVDKNQEMHWRETARWIKFEEDVEEDTARWGKPHVASLSFRSLLELRKTIAHGAVLLDLEQTTLPGIAHLMVETMIISDQIRAEDRANVLRALLLKHSHPNDEKEGFFPRNHSSSSMNSIVGNHHHNHATDTCVPLMGEERIEMADPKAHETECKEKSLHLHNSEGHRKYLKLMEKIPEDAEATVVLVGCVQFLEQPTMAFVRLNEAVFLESVLEVPIPVRFIFVLLGPSQANMDYHEIGRSISTLMSDKHFHEAAYMADDRQDLLNAINEFLDCSIVIPPSEVEGKDLLKSIATFQKLLLRKRKEREQKSMKEGAVQEAKEEEEAEDDPLKRTGIFFGGLVRDIKRRYPKYLSDIRDALHSQCLAAVLFIYFAALSPAITFGGLLGEKTEGLMGVSELIISTSVLGILFSLLGAQPLLVIGFSGPLLVFEEAFYKFCQTQGIEYLTGRVWIGLWLIVFIFIIVAAEGSFLVRYISPFTQEIFAFLISLIFIYETFYKLYKVFAEHPLLKFYPPNVQSSLNTSMLSTDAMSLGIRMQPNTALLSLILMLGTFFIAFFMRKFKNSRFLGGKARRIIGDFGIPISILVMVLVDYTITDTYTQKLNVPSGLSVTSPHKRGWFIHPMGSSGTFPMWMMFASAIPALLVFILIFMETQITTLIVSKKERKLLKGSGFHLDLLLIGTMGGLCALFGLPWLTAATVRSVTHVNALTVMSKAIAPGEKPKIEEVKEQRVTGVLIAALVGLSIVMGNMLRQIPLAVLFGIFLYMGVTSLTGIQLYERLLLIFMPSKHHPDHIYVVKVKTWRMNLFTCIQLACIVLLWVVKSTVASLAFPFVLIMTVPLRRFVLPRFFHDRELKALDSEDAEPNFDEDGRDEYNELHMPV</sequence>
<dbReference type="FunFam" id="3.40.930.10:FF:000004">
    <property type="entry name" value="Anion exchange protein"/>
    <property type="match status" value="1"/>
</dbReference>
<dbReference type="GO" id="GO:0008509">
    <property type="term" value="F:monoatomic anion transmembrane transporter activity"/>
    <property type="evidence" value="ECO:0007669"/>
    <property type="project" value="InterPro"/>
</dbReference>
<evidence type="ECO:0000256" key="8">
    <source>
        <dbReference type="ARBA" id="ARBA00022989"/>
    </source>
</evidence>
<dbReference type="PRINTS" id="PR00165">
    <property type="entry name" value="ANIONEXCHNGR"/>
</dbReference>
<feature type="region of interest" description="Disordered" evidence="14">
    <location>
        <begin position="336"/>
        <end position="366"/>
    </location>
</feature>
<keyword evidence="8 13" id="KW-1133">Transmembrane helix</keyword>
<evidence type="ECO:0000256" key="12">
    <source>
        <dbReference type="ARBA" id="ARBA00049347"/>
    </source>
</evidence>
<evidence type="ECO:0000256" key="2">
    <source>
        <dbReference type="ARBA" id="ARBA00010993"/>
    </source>
</evidence>
<dbReference type="NCBIfam" id="TIGR00834">
    <property type="entry name" value="ae"/>
    <property type="match status" value="1"/>
</dbReference>
<dbReference type="InterPro" id="IPR003020">
    <property type="entry name" value="HCO3_transpt_euk"/>
</dbReference>
<comment type="similarity">
    <text evidence="2 13">Belongs to the anion exchanger (TC 2.A.31) family.</text>
</comment>
<feature type="transmembrane region" description="Helical" evidence="13">
    <location>
        <begin position="1052"/>
        <end position="1075"/>
    </location>
</feature>
<dbReference type="Gene3D" id="3.40.930.10">
    <property type="entry name" value="Mannitol-specific EII, Chain A"/>
    <property type="match status" value="1"/>
</dbReference>
<dbReference type="Gene3D" id="1.10.287.570">
    <property type="entry name" value="Helical hairpin bin"/>
    <property type="match status" value="1"/>
</dbReference>
<dbReference type="GO" id="GO:0015701">
    <property type="term" value="P:bicarbonate transport"/>
    <property type="evidence" value="ECO:0007669"/>
    <property type="project" value="TreeGrafter"/>
</dbReference>
<evidence type="ECO:0000256" key="4">
    <source>
        <dbReference type="ARBA" id="ARBA00022449"/>
    </source>
</evidence>
<feature type="transmembrane region" description="Helical" evidence="13">
    <location>
        <begin position="831"/>
        <end position="856"/>
    </location>
</feature>
<dbReference type="InterPro" id="IPR016152">
    <property type="entry name" value="PTrfase/Anion_transptr"/>
</dbReference>
<dbReference type="Proteomes" id="UP000694424">
    <property type="component" value="Unplaced"/>
</dbReference>
<evidence type="ECO:0000256" key="9">
    <source>
        <dbReference type="ARBA" id="ARBA00023065"/>
    </source>
</evidence>
<proteinExistence type="inferred from homology"/>
<evidence type="ECO:0000256" key="11">
    <source>
        <dbReference type="ARBA" id="ARBA00045591"/>
    </source>
</evidence>
<feature type="transmembrane region" description="Helical" evidence="13">
    <location>
        <begin position="1138"/>
        <end position="1157"/>
    </location>
</feature>
<feature type="compositionally biased region" description="Acidic residues" evidence="14">
    <location>
        <begin position="161"/>
        <end position="188"/>
    </location>
</feature>
<organism evidence="17 18">
    <name type="scientific">Apteryx owenii</name>
    <name type="common">Little spotted kiwi</name>
    <dbReference type="NCBI Taxonomy" id="8824"/>
    <lineage>
        <taxon>Eukaryota</taxon>
        <taxon>Metazoa</taxon>
        <taxon>Chordata</taxon>
        <taxon>Craniata</taxon>
        <taxon>Vertebrata</taxon>
        <taxon>Euteleostomi</taxon>
        <taxon>Archelosauria</taxon>
        <taxon>Archosauria</taxon>
        <taxon>Dinosauria</taxon>
        <taxon>Saurischia</taxon>
        <taxon>Theropoda</taxon>
        <taxon>Coelurosauria</taxon>
        <taxon>Aves</taxon>
        <taxon>Palaeognathae</taxon>
        <taxon>Apterygiformes</taxon>
        <taxon>Apterygidae</taxon>
        <taxon>Apteryx</taxon>
    </lineage>
</organism>
<dbReference type="Ensembl" id="ENSAOWT00000012319.1">
    <property type="protein sequence ID" value="ENSAOWP00000010836.1"/>
    <property type="gene ID" value="ENSAOWG00000007221.1"/>
</dbReference>
<dbReference type="PANTHER" id="PTHR11453:SF15">
    <property type="entry name" value="ANION EXCHANGE PROTEIN 3"/>
    <property type="match status" value="1"/>
</dbReference>
<dbReference type="PROSITE" id="PS00220">
    <property type="entry name" value="ANION_EXCHANGER_2"/>
    <property type="match status" value="1"/>
</dbReference>
<evidence type="ECO:0000256" key="13">
    <source>
        <dbReference type="RuleBase" id="RU362035"/>
    </source>
</evidence>
<feature type="compositionally biased region" description="Basic residues" evidence="14">
    <location>
        <begin position="128"/>
        <end position="148"/>
    </location>
</feature>
<feature type="transmembrane region" description="Helical" evidence="13">
    <location>
        <begin position="1112"/>
        <end position="1131"/>
    </location>
</feature>
<keyword evidence="3 13" id="KW-0813">Transport</keyword>
<accession>A0A8B9PJH2</accession>
<keyword evidence="5" id="KW-1003">Cell membrane</keyword>
<dbReference type="Pfam" id="PF07565">
    <property type="entry name" value="Band_3_cyto"/>
    <property type="match status" value="1"/>
</dbReference>
<dbReference type="SUPFAM" id="SSF55804">
    <property type="entry name" value="Phoshotransferase/anion transport protein"/>
    <property type="match status" value="1"/>
</dbReference>
<dbReference type="GO" id="GO:0005452">
    <property type="term" value="F:solute:inorganic anion antiporter activity"/>
    <property type="evidence" value="ECO:0007669"/>
    <property type="project" value="InterPro"/>
</dbReference>
<dbReference type="FunFam" id="1.10.287.570:FF:000001">
    <property type="entry name" value="Anion exchange protein"/>
    <property type="match status" value="1"/>
</dbReference>
<keyword evidence="10 13" id="KW-0472">Membrane</keyword>
<reference evidence="17" key="1">
    <citation type="submission" date="2025-08" db="UniProtKB">
        <authorList>
            <consortium name="Ensembl"/>
        </authorList>
    </citation>
    <scope>IDENTIFICATION</scope>
</reference>
<evidence type="ECO:0000256" key="3">
    <source>
        <dbReference type="ARBA" id="ARBA00022448"/>
    </source>
</evidence>
<feature type="transmembrane region" description="Helical" evidence="13">
    <location>
        <begin position="1190"/>
        <end position="1218"/>
    </location>
</feature>
<feature type="compositionally biased region" description="Basic residues" evidence="14">
    <location>
        <begin position="109"/>
        <end position="118"/>
    </location>
</feature>
<comment type="catalytic activity">
    <reaction evidence="12">
        <text>hydrogencarbonate(in) + chloride(out) = hydrogencarbonate(out) + chloride(in)</text>
        <dbReference type="Rhea" id="RHEA:72363"/>
        <dbReference type="ChEBI" id="CHEBI:17544"/>
        <dbReference type="ChEBI" id="CHEBI:17996"/>
    </reaction>
</comment>
<feature type="transmembrane region" description="Helical" evidence="13">
    <location>
        <begin position="921"/>
        <end position="939"/>
    </location>
</feature>
<keyword evidence="18" id="KW-1185">Reference proteome</keyword>
<keyword evidence="7 13" id="KW-0812">Transmembrane</keyword>
<feature type="transmembrane region" description="Helical" evidence="13">
    <location>
        <begin position="780"/>
        <end position="811"/>
    </location>
</feature>
<dbReference type="InterPro" id="IPR018241">
    <property type="entry name" value="Anion_exchange_CS"/>
</dbReference>
<dbReference type="InterPro" id="IPR001717">
    <property type="entry name" value="Anion_exchange"/>
</dbReference>
<dbReference type="GO" id="GO:0005886">
    <property type="term" value="C:plasma membrane"/>
    <property type="evidence" value="ECO:0007669"/>
    <property type="project" value="UniProtKB-SubCell"/>
</dbReference>
<feature type="region of interest" description="Disordered" evidence="14">
    <location>
        <begin position="82"/>
        <end position="215"/>
    </location>
</feature>
<evidence type="ECO:0000256" key="6">
    <source>
        <dbReference type="ARBA" id="ARBA00022681"/>
    </source>
</evidence>
<evidence type="ECO:0000259" key="16">
    <source>
        <dbReference type="Pfam" id="PF07565"/>
    </source>
</evidence>
<feature type="transmembrane region" description="Helical" evidence="13">
    <location>
        <begin position="1010"/>
        <end position="1031"/>
    </location>
</feature>
<feature type="compositionally biased region" description="Basic and acidic residues" evidence="14">
    <location>
        <begin position="91"/>
        <end position="108"/>
    </location>
</feature>
<dbReference type="GO" id="GO:0051453">
    <property type="term" value="P:regulation of intracellular pH"/>
    <property type="evidence" value="ECO:0007669"/>
    <property type="project" value="TreeGrafter"/>
</dbReference>